<dbReference type="SUPFAM" id="SSF46785">
    <property type="entry name" value="Winged helix' DNA-binding domain"/>
    <property type="match status" value="1"/>
</dbReference>
<dbReference type="PROSITE" id="PS50995">
    <property type="entry name" value="HTH_MARR_2"/>
    <property type="match status" value="1"/>
</dbReference>
<dbReference type="RefSeq" id="WP_086275571.1">
    <property type="nucleotide sequence ID" value="NZ_NGKU01000001.1"/>
</dbReference>
<dbReference type="PANTHER" id="PTHR42756">
    <property type="entry name" value="TRANSCRIPTIONAL REGULATOR, MARR"/>
    <property type="match status" value="1"/>
</dbReference>
<dbReference type="GO" id="GO:0003677">
    <property type="term" value="F:DNA binding"/>
    <property type="evidence" value="ECO:0007669"/>
    <property type="project" value="UniProtKB-KW"/>
</dbReference>
<gene>
    <name evidence="5" type="ORF">A5886_002661</name>
</gene>
<dbReference type="InterPro" id="IPR036390">
    <property type="entry name" value="WH_DNA-bd_sf"/>
</dbReference>
<dbReference type="STRING" id="1834191.A5886_002661"/>
<evidence type="ECO:0000313" key="5">
    <source>
        <dbReference type="EMBL" id="OTN77561.1"/>
    </source>
</evidence>
<dbReference type="InterPro" id="IPR036388">
    <property type="entry name" value="WH-like_DNA-bd_sf"/>
</dbReference>
<evidence type="ECO:0000259" key="4">
    <source>
        <dbReference type="PROSITE" id="PS50995"/>
    </source>
</evidence>
<organism evidence="5 6">
    <name type="scientific">Candidatus Enterococcus testudinis</name>
    <dbReference type="NCBI Taxonomy" id="1834191"/>
    <lineage>
        <taxon>Bacteria</taxon>
        <taxon>Bacillati</taxon>
        <taxon>Bacillota</taxon>
        <taxon>Bacilli</taxon>
        <taxon>Lactobacillales</taxon>
        <taxon>Enterococcaceae</taxon>
        <taxon>Enterococcus</taxon>
    </lineage>
</organism>
<keyword evidence="2" id="KW-0238">DNA-binding</keyword>
<proteinExistence type="predicted"/>
<dbReference type="GO" id="GO:0003700">
    <property type="term" value="F:DNA-binding transcription factor activity"/>
    <property type="evidence" value="ECO:0007669"/>
    <property type="project" value="InterPro"/>
</dbReference>
<reference evidence="5 6" key="1">
    <citation type="submission" date="2017-05" db="EMBL/GenBank/DDBJ databases">
        <title>The Genome Sequence of Enterococcus sp. 8G7_MSG3316.</title>
        <authorList>
            <consortium name="The Broad Institute Genomics Platform"/>
            <consortium name="The Broad Institute Genomic Center for Infectious Diseases"/>
            <person name="Earl A."/>
            <person name="Manson A."/>
            <person name="Schwartman J."/>
            <person name="Gilmore M."/>
            <person name="Abouelleil A."/>
            <person name="Cao P."/>
            <person name="Chapman S."/>
            <person name="Cusick C."/>
            <person name="Shea T."/>
            <person name="Young S."/>
            <person name="Neafsey D."/>
            <person name="Nusbaum C."/>
            <person name="Birren B."/>
        </authorList>
    </citation>
    <scope>NUCLEOTIDE SEQUENCE [LARGE SCALE GENOMIC DNA]</scope>
    <source>
        <strain evidence="5 6">8G7_MSG3316</strain>
    </source>
</reference>
<dbReference type="InterPro" id="IPR000835">
    <property type="entry name" value="HTH_MarR-typ"/>
</dbReference>
<keyword evidence="3" id="KW-0804">Transcription</keyword>
<dbReference type="EMBL" id="NGKU01000001">
    <property type="protein sequence ID" value="OTN77561.1"/>
    <property type="molecule type" value="Genomic_DNA"/>
</dbReference>
<dbReference type="SMART" id="SM00347">
    <property type="entry name" value="HTH_MARR"/>
    <property type="match status" value="1"/>
</dbReference>
<keyword evidence="6" id="KW-1185">Reference proteome</keyword>
<dbReference type="Pfam" id="PF01047">
    <property type="entry name" value="MarR"/>
    <property type="match status" value="1"/>
</dbReference>
<sequence>MEKQQGKFNIAVFAEIFSLMGNILFEEIGLEDLKLTKMEMLELVIVSSNEGLTMSELAQQIGTSKVQISRSISRLEKEGFVHRETNGMNRRNVNVYLDEAGKQLFIQKKQQVEDRLNSKAAEMSQEDYAQLTASLSASVRLLRKYKILKDV</sequence>
<dbReference type="Gene3D" id="1.10.10.10">
    <property type="entry name" value="Winged helix-like DNA-binding domain superfamily/Winged helix DNA-binding domain"/>
    <property type="match status" value="1"/>
</dbReference>
<dbReference type="PRINTS" id="PR00598">
    <property type="entry name" value="HTHMARR"/>
</dbReference>
<dbReference type="OrthoDB" id="2183639at2"/>
<dbReference type="AlphaFoldDB" id="A0A242AA13"/>
<accession>A0A242AA13</accession>
<comment type="caution">
    <text evidence="5">The sequence shown here is derived from an EMBL/GenBank/DDBJ whole genome shotgun (WGS) entry which is preliminary data.</text>
</comment>
<name>A0A242AA13_9ENTE</name>
<dbReference type="PANTHER" id="PTHR42756:SF1">
    <property type="entry name" value="TRANSCRIPTIONAL REPRESSOR OF EMRAB OPERON"/>
    <property type="match status" value="1"/>
</dbReference>
<feature type="domain" description="HTH marR-type" evidence="4">
    <location>
        <begin position="1"/>
        <end position="140"/>
    </location>
</feature>
<dbReference type="Proteomes" id="UP000195043">
    <property type="component" value="Unassembled WGS sequence"/>
</dbReference>
<keyword evidence="1" id="KW-0805">Transcription regulation</keyword>
<evidence type="ECO:0000256" key="1">
    <source>
        <dbReference type="ARBA" id="ARBA00023015"/>
    </source>
</evidence>
<evidence type="ECO:0000313" key="6">
    <source>
        <dbReference type="Proteomes" id="UP000195043"/>
    </source>
</evidence>
<evidence type="ECO:0000256" key="3">
    <source>
        <dbReference type="ARBA" id="ARBA00023163"/>
    </source>
</evidence>
<evidence type="ECO:0000256" key="2">
    <source>
        <dbReference type="ARBA" id="ARBA00023125"/>
    </source>
</evidence>
<protein>
    <recommendedName>
        <fullName evidence="4">HTH marR-type domain-containing protein</fullName>
    </recommendedName>
</protein>